<dbReference type="NCBIfam" id="TIGR01451">
    <property type="entry name" value="B_ant_repeat"/>
    <property type="match status" value="1"/>
</dbReference>
<dbReference type="Proteomes" id="UP000640930">
    <property type="component" value="Unassembled WGS sequence"/>
</dbReference>
<reference evidence="1 2" key="1">
    <citation type="submission" date="2020-08" db="EMBL/GenBank/DDBJ databases">
        <title>A Genomic Blueprint of the Chicken Gut Microbiome.</title>
        <authorList>
            <person name="Gilroy R."/>
            <person name="Ravi A."/>
            <person name="Getino M."/>
            <person name="Pursley I."/>
            <person name="Horton D.L."/>
            <person name="Alikhan N.-F."/>
            <person name="Baker D."/>
            <person name="Gharbi K."/>
            <person name="Hall N."/>
            <person name="Watson M."/>
            <person name="Adriaenssens E.M."/>
            <person name="Foster-Nyarko E."/>
            <person name="Jarju S."/>
            <person name="Secka A."/>
            <person name="Antonio M."/>
            <person name="Oren A."/>
            <person name="Chaudhuri R."/>
            <person name="La Ragione R.M."/>
            <person name="Hildebrand F."/>
            <person name="Pallen M.J."/>
        </authorList>
    </citation>
    <scope>NUCLEOTIDE SEQUENCE [LARGE SCALE GENOMIC DNA]</scope>
    <source>
        <strain evidence="1 2">Re31</strain>
    </source>
</reference>
<dbReference type="InterPro" id="IPR008966">
    <property type="entry name" value="Adhesion_dom_sf"/>
</dbReference>
<dbReference type="Gene3D" id="2.60.40.740">
    <property type="match status" value="1"/>
</dbReference>
<sequence length="274" mass="29544">MAKLPDGDRDKHEVIHGEQFAEMNSFENATLYQDVETTPGQTIYWRLAHKGRYGVDTMAVKIGSSTTAPNSLPKVQTMSTGKEAWKYYTGTYTVPAGQTVTRFGFEAVSSATGDIRAGNFIDDIFLGTEPCVVAEKTVSPQGDVFEGQELTYEVTTKNGGGDVAANAVFEDAIPEGTEYVPGSLKITNGPGAGDLTDATGDDAGYFDADNNKVVIELGDLANTTNLPEGITVQFKVKTLTTETNKLVTNKALINYDNLLTNEQETTESMKQLLP</sequence>
<accession>A0ABR8XGN6</accession>
<dbReference type="EMBL" id="JACSQA010000038">
    <property type="protein sequence ID" value="MBD8028397.1"/>
    <property type="molecule type" value="Genomic_DNA"/>
</dbReference>
<keyword evidence="2" id="KW-1185">Reference proteome</keyword>
<gene>
    <name evidence="1" type="ORF">H9636_17300</name>
</gene>
<comment type="caution">
    <text evidence="1">The sequence shown here is derived from an EMBL/GenBank/DDBJ whole genome shotgun (WGS) entry which is preliminary data.</text>
</comment>
<protein>
    <submittedName>
        <fullName evidence="1">DUF11 domain-containing protein</fullName>
    </submittedName>
</protein>
<organism evidence="1 2">
    <name type="scientific">Ureibacillus galli</name>
    <dbReference type="NCBI Taxonomy" id="2762222"/>
    <lineage>
        <taxon>Bacteria</taxon>
        <taxon>Bacillati</taxon>
        <taxon>Bacillota</taxon>
        <taxon>Bacilli</taxon>
        <taxon>Bacillales</taxon>
        <taxon>Caryophanaceae</taxon>
        <taxon>Ureibacillus</taxon>
    </lineage>
</organism>
<name>A0ABR8XGN6_9BACL</name>
<evidence type="ECO:0000313" key="2">
    <source>
        <dbReference type="Proteomes" id="UP000640930"/>
    </source>
</evidence>
<dbReference type="SUPFAM" id="SSF49401">
    <property type="entry name" value="Bacterial adhesins"/>
    <property type="match status" value="1"/>
</dbReference>
<dbReference type="Gene3D" id="2.60.120.260">
    <property type="entry name" value="Galactose-binding domain-like"/>
    <property type="match status" value="1"/>
</dbReference>
<proteinExistence type="predicted"/>
<dbReference type="InterPro" id="IPR047589">
    <property type="entry name" value="DUF11_rpt"/>
</dbReference>
<evidence type="ECO:0000313" key="1">
    <source>
        <dbReference type="EMBL" id="MBD8028397.1"/>
    </source>
</evidence>